<sequence>MTTERHKAQVPTGPSLLYHSSDKLQHLQLRVSLRRLGGGFIDRQQQSPGRLAADYDSGDDSSDVGSIDALERAAASISRLFSWQEKVYSYAESKAGQAGGQEGSRVFTYVDQDEACQDFEAGQAATTLPGDAASPLYQKVLRERSWNDKGYTSMLLMMDASDFDGGSLDQHVLAHIRAYADGSFHMRPGFSQPGDPHRFEDDMGRIYEYDLHNAADAELHPRPTTRQLLKDLTAAQRAKVQGCDRQGRLRTEGYGWISLATVSLGMQELHVSTWRPVQPSAASTLRSVFQGGAPALMDITNVKHPRSMHPAVSTKYGLQARTSGTIQVKSCMLAQQRARSSSDPISMPLMQDQSNMQATLSRAKQRLQVVNDLGSVMSEEALVAVLPLQPPSPDPAPESHLVPETHAEPPATPHPPEILSHPRGLDVTAGDLVELAVEVIGDSPIEYTWTRDREVLTGQSGPVLIILESAPLDSGQYMCQARNAAGHASSLPAFVVVRDAPMPLRIIQQPRLRDAGSYVCTVSNAEGRITSEAASVSVEARLPDLEWIVQPKPQDLEAGADLHLEAVASGHAPLHYQWLCDGRPLQGWELNDITIPAVTPGDQGQYACQVKDGRGQVSTSQLAPVRVSERPLPPSIARHPEDATLSEGSQLHLVTSAEGSQPLTFTWFHAGQGLDGFSTSDLIIEPVGLHHAGGYSCRVSNAAGQAMSDEAWVTVEQMPAAGPVILQRPASMQVAHGQRFMISVVAEGAEPLLYSWTYNGALLDGQTDSELVVPIALKASHQGLYKAKVQNAVGEAESEDAYILVEAVDIFGMIERHLETKRMTLKSLFMQFLRSQDGVMRGQQVAAMIRHVYPNVTPAELRHFEVMVDSDGSGTMSFKELAIALKEAKAGGAYVEGATSLQTLLTQLSLRMQDQGHNFRKIWAQFDTDGDGELSYYQLLQLLHRQLPQLERSEMRQLLGYLHEIDIDGNGYLSYGELWTAIQRAPVLGQARRDMRRIAGLARTPAEKDDALRRAHTHKRTFSLKQDEFSEVVLGHAHTSLF</sequence>
<keyword evidence="8" id="KW-0966">Cell projection</keyword>
<dbReference type="PROSITE" id="PS50835">
    <property type="entry name" value="IG_LIKE"/>
    <property type="match status" value="4"/>
</dbReference>
<accession>A0AAW1SDG4</accession>
<dbReference type="GO" id="GO:0005509">
    <property type="term" value="F:calcium ion binding"/>
    <property type="evidence" value="ECO:0007669"/>
    <property type="project" value="InterPro"/>
</dbReference>
<dbReference type="SMART" id="SM00408">
    <property type="entry name" value="IGc2"/>
    <property type="match status" value="3"/>
</dbReference>
<dbReference type="PROSITE" id="PS50222">
    <property type="entry name" value="EF_HAND_2"/>
    <property type="match status" value="3"/>
</dbReference>
<keyword evidence="13" id="KW-1185">Reference proteome</keyword>
<evidence type="ECO:0000256" key="2">
    <source>
        <dbReference type="ARBA" id="ARBA00022490"/>
    </source>
</evidence>
<evidence type="ECO:0000256" key="5">
    <source>
        <dbReference type="ARBA" id="ARBA00022837"/>
    </source>
</evidence>
<keyword evidence="7" id="KW-0206">Cytoskeleton</keyword>
<dbReference type="PANTHER" id="PTHR44170">
    <property type="entry name" value="PROTEIN SIDEKICK"/>
    <property type="match status" value="1"/>
</dbReference>
<evidence type="ECO:0008006" key="14">
    <source>
        <dbReference type="Google" id="ProtNLM"/>
    </source>
</evidence>
<evidence type="ECO:0000256" key="8">
    <source>
        <dbReference type="ARBA" id="ARBA00023273"/>
    </source>
</evidence>
<evidence type="ECO:0000259" key="11">
    <source>
        <dbReference type="PROSITE" id="PS50835"/>
    </source>
</evidence>
<dbReference type="InterPro" id="IPR011992">
    <property type="entry name" value="EF-hand-dom_pair"/>
</dbReference>
<comment type="subcellular location">
    <subcellularLocation>
        <location evidence="1">Cytoplasm</location>
        <location evidence="1">Cytoskeleton</location>
        <location evidence="1">Cilium basal body</location>
    </subcellularLocation>
</comment>
<reference evidence="12 13" key="1">
    <citation type="journal article" date="2024" name="Nat. Commun.">
        <title>Phylogenomics reveals the evolutionary origins of lichenization in chlorophyte algae.</title>
        <authorList>
            <person name="Puginier C."/>
            <person name="Libourel C."/>
            <person name="Otte J."/>
            <person name="Skaloud P."/>
            <person name="Haon M."/>
            <person name="Grisel S."/>
            <person name="Petersen M."/>
            <person name="Berrin J.G."/>
            <person name="Delaux P.M."/>
            <person name="Dal Grande F."/>
            <person name="Keller J."/>
        </authorList>
    </citation>
    <scope>NUCLEOTIDE SEQUENCE [LARGE SCALE GENOMIC DNA]</scope>
    <source>
        <strain evidence="12 13">SAG 2523</strain>
    </source>
</reference>
<keyword evidence="6" id="KW-1015">Disulfide bond</keyword>
<dbReference type="InterPro" id="IPR010796">
    <property type="entry name" value="C2_B9-type_dom"/>
</dbReference>
<evidence type="ECO:0000256" key="1">
    <source>
        <dbReference type="ARBA" id="ARBA00004120"/>
    </source>
</evidence>
<evidence type="ECO:0000256" key="3">
    <source>
        <dbReference type="ARBA" id="ARBA00022737"/>
    </source>
</evidence>
<comment type="caution">
    <text evidence="12">The sequence shown here is derived from an EMBL/GenBank/DDBJ whole genome shotgun (WGS) entry which is preliminary data.</text>
</comment>
<dbReference type="GO" id="GO:0030030">
    <property type="term" value="P:cell projection organization"/>
    <property type="evidence" value="ECO:0007669"/>
    <property type="project" value="UniProtKB-KW"/>
</dbReference>
<protein>
    <recommendedName>
        <fullName evidence="14">Calmodulin</fullName>
    </recommendedName>
</protein>
<dbReference type="Proteomes" id="UP001485043">
    <property type="component" value="Unassembled WGS sequence"/>
</dbReference>
<feature type="domain" description="EF-hand" evidence="10">
    <location>
        <begin position="856"/>
        <end position="891"/>
    </location>
</feature>
<dbReference type="InterPro" id="IPR002048">
    <property type="entry name" value="EF_hand_dom"/>
</dbReference>
<dbReference type="CDD" id="cd00096">
    <property type="entry name" value="Ig"/>
    <property type="match status" value="1"/>
</dbReference>
<dbReference type="InterPro" id="IPR003599">
    <property type="entry name" value="Ig_sub"/>
</dbReference>
<dbReference type="PROSITE" id="PS00018">
    <property type="entry name" value="EF_HAND_1"/>
    <property type="match status" value="2"/>
</dbReference>
<dbReference type="SMART" id="SM00409">
    <property type="entry name" value="IG"/>
    <property type="match status" value="4"/>
</dbReference>
<dbReference type="SUPFAM" id="SSF48726">
    <property type="entry name" value="Immunoglobulin"/>
    <property type="match status" value="4"/>
</dbReference>
<feature type="domain" description="Ig-like" evidence="11">
    <location>
        <begin position="723"/>
        <end position="804"/>
    </location>
</feature>
<keyword evidence="5" id="KW-0106">Calcium</keyword>
<dbReference type="InterPro" id="IPR013098">
    <property type="entry name" value="Ig_I-set"/>
</dbReference>
<gene>
    <name evidence="12" type="ORF">WJX84_005432</name>
</gene>
<keyword evidence="3" id="KW-0677">Repeat</keyword>
<dbReference type="PANTHER" id="PTHR44170:SF6">
    <property type="entry name" value="CONTACTIN"/>
    <property type="match status" value="1"/>
</dbReference>
<dbReference type="SUPFAM" id="SSF47473">
    <property type="entry name" value="EF-hand"/>
    <property type="match status" value="1"/>
</dbReference>
<proteinExistence type="predicted"/>
<feature type="region of interest" description="Disordered" evidence="9">
    <location>
        <begin position="41"/>
        <end position="62"/>
    </location>
</feature>
<evidence type="ECO:0000313" key="13">
    <source>
        <dbReference type="Proteomes" id="UP001485043"/>
    </source>
</evidence>
<dbReference type="AlphaFoldDB" id="A0AAW1SDG4"/>
<feature type="region of interest" description="Disordered" evidence="9">
    <location>
        <begin position="388"/>
        <end position="421"/>
    </location>
</feature>
<feature type="domain" description="Ig-like" evidence="11">
    <location>
        <begin position="543"/>
        <end position="628"/>
    </location>
</feature>
<keyword evidence="2" id="KW-0963">Cytoplasm</keyword>
<name>A0AAW1SDG4_9CHLO</name>
<dbReference type="Gene3D" id="2.60.40.10">
    <property type="entry name" value="Immunoglobulins"/>
    <property type="match status" value="4"/>
</dbReference>
<dbReference type="InterPro" id="IPR018247">
    <property type="entry name" value="EF_Hand_1_Ca_BS"/>
</dbReference>
<dbReference type="SMART" id="SM00054">
    <property type="entry name" value="EFh"/>
    <property type="match status" value="3"/>
</dbReference>
<dbReference type="InterPro" id="IPR013783">
    <property type="entry name" value="Ig-like_fold"/>
</dbReference>
<feature type="domain" description="EF-hand" evidence="10">
    <location>
        <begin position="914"/>
        <end position="949"/>
    </location>
</feature>
<evidence type="ECO:0000259" key="10">
    <source>
        <dbReference type="PROSITE" id="PS50222"/>
    </source>
</evidence>
<evidence type="ECO:0000256" key="9">
    <source>
        <dbReference type="SAM" id="MobiDB-lite"/>
    </source>
</evidence>
<keyword evidence="4" id="KW-0970">Cilium biogenesis/degradation</keyword>
<evidence type="ECO:0000256" key="7">
    <source>
        <dbReference type="ARBA" id="ARBA00023212"/>
    </source>
</evidence>
<evidence type="ECO:0000256" key="4">
    <source>
        <dbReference type="ARBA" id="ARBA00022794"/>
    </source>
</evidence>
<dbReference type="GO" id="GO:0016020">
    <property type="term" value="C:membrane"/>
    <property type="evidence" value="ECO:0007669"/>
    <property type="project" value="UniProtKB-SubCell"/>
</dbReference>
<dbReference type="GO" id="GO:0098609">
    <property type="term" value="P:cell-cell adhesion"/>
    <property type="evidence" value="ECO:0007669"/>
    <property type="project" value="TreeGrafter"/>
</dbReference>
<evidence type="ECO:0000313" key="12">
    <source>
        <dbReference type="EMBL" id="KAK9843875.1"/>
    </source>
</evidence>
<dbReference type="GO" id="GO:0005929">
    <property type="term" value="C:cilium"/>
    <property type="evidence" value="ECO:0007669"/>
    <property type="project" value="UniProtKB-ARBA"/>
</dbReference>
<dbReference type="Gene3D" id="1.10.238.10">
    <property type="entry name" value="EF-hand"/>
    <property type="match status" value="1"/>
</dbReference>
<dbReference type="InterPro" id="IPR003598">
    <property type="entry name" value="Ig_sub2"/>
</dbReference>
<dbReference type="InterPro" id="IPR036179">
    <property type="entry name" value="Ig-like_dom_sf"/>
</dbReference>
<dbReference type="Pfam" id="PF07162">
    <property type="entry name" value="B9-C2"/>
    <property type="match status" value="1"/>
</dbReference>
<feature type="domain" description="EF-hand" evidence="10">
    <location>
        <begin position="953"/>
        <end position="988"/>
    </location>
</feature>
<dbReference type="Pfam" id="PF07679">
    <property type="entry name" value="I-set"/>
    <property type="match status" value="1"/>
</dbReference>
<organism evidence="12 13">
    <name type="scientific">Apatococcus fuscideae</name>
    <dbReference type="NCBI Taxonomy" id="2026836"/>
    <lineage>
        <taxon>Eukaryota</taxon>
        <taxon>Viridiplantae</taxon>
        <taxon>Chlorophyta</taxon>
        <taxon>core chlorophytes</taxon>
        <taxon>Trebouxiophyceae</taxon>
        <taxon>Chlorellales</taxon>
        <taxon>Chlorellaceae</taxon>
        <taxon>Apatococcus</taxon>
    </lineage>
</organism>
<feature type="domain" description="Ig-like" evidence="11">
    <location>
        <begin position="416"/>
        <end position="496"/>
    </location>
</feature>
<dbReference type="EMBL" id="JALJOV010001668">
    <property type="protein sequence ID" value="KAK9843875.1"/>
    <property type="molecule type" value="Genomic_DNA"/>
</dbReference>
<feature type="domain" description="Ig-like" evidence="11">
    <location>
        <begin position="634"/>
        <end position="714"/>
    </location>
</feature>
<dbReference type="Pfam" id="PF13927">
    <property type="entry name" value="Ig_3"/>
    <property type="match status" value="2"/>
</dbReference>
<dbReference type="InterPro" id="IPR007110">
    <property type="entry name" value="Ig-like_dom"/>
</dbReference>
<evidence type="ECO:0000256" key="6">
    <source>
        <dbReference type="ARBA" id="ARBA00023157"/>
    </source>
</evidence>